<accession>A0A919D548</accession>
<gene>
    <name evidence="2" type="ORF">GCM10010339_44680</name>
</gene>
<evidence type="ECO:0000313" key="3">
    <source>
        <dbReference type="Proteomes" id="UP000655443"/>
    </source>
</evidence>
<protein>
    <recommendedName>
        <fullName evidence="1">Mycothiol-dependent maleylpyruvate isomerase metal-binding domain-containing protein</fullName>
    </recommendedName>
</protein>
<dbReference type="EMBL" id="BMVG01000010">
    <property type="protein sequence ID" value="GHE06084.1"/>
    <property type="molecule type" value="Genomic_DNA"/>
</dbReference>
<dbReference type="InterPro" id="IPR017517">
    <property type="entry name" value="Maleyloyr_isom"/>
</dbReference>
<dbReference type="Gene3D" id="1.20.120.450">
    <property type="entry name" value="dinb family like domain"/>
    <property type="match status" value="1"/>
</dbReference>
<reference evidence="2" key="1">
    <citation type="journal article" date="2014" name="Int. J. Syst. Evol. Microbiol.">
        <title>Complete genome sequence of Corynebacterium casei LMG S-19264T (=DSM 44701T), isolated from a smear-ripened cheese.</title>
        <authorList>
            <consortium name="US DOE Joint Genome Institute (JGI-PGF)"/>
            <person name="Walter F."/>
            <person name="Albersmeier A."/>
            <person name="Kalinowski J."/>
            <person name="Ruckert C."/>
        </authorList>
    </citation>
    <scope>NUCLEOTIDE SEQUENCE</scope>
    <source>
        <strain evidence="2">JCM 4714</strain>
    </source>
</reference>
<dbReference type="Proteomes" id="UP000655443">
    <property type="component" value="Unassembled WGS sequence"/>
</dbReference>
<dbReference type="Pfam" id="PF11716">
    <property type="entry name" value="MDMPI_N"/>
    <property type="match status" value="1"/>
</dbReference>
<proteinExistence type="predicted"/>
<evidence type="ECO:0000259" key="1">
    <source>
        <dbReference type="Pfam" id="PF11716"/>
    </source>
</evidence>
<keyword evidence="3" id="KW-1185">Reference proteome</keyword>
<reference evidence="2" key="2">
    <citation type="submission" date="2020-09" db="EMBL/GenBank/DDBJ databases">
        <authorList>
            <person name="Sun Q."/>
            <person name="Ohkuma M."/>
        </authorList>
    </citation>
    <scope>NUCLEOTIDE SEQUENCE</scope>
    <source>
        <strain evidence="2">JCM 4714</strain>
    </source>
</reference>
<dbReference type="AlphaFoldDB" id="A0A919D548"/>
<evidence type="ECO:0000313" key="2">
    <source>
        <dbReference type="EMBL" id="GHE06084.1"/>
    </source>
</evidence>
<dbReference type="SUPFAM" id="SSF109854">
    <property type="entry name" value="DinB/YfiT-like putative metalloenzymes"/>
    <property type="match status" value="1"/>
</dbReference>
<dbReference type="RefSeq" id="WP_189955045.1">
    <property type="nucleotide sequence ID" value="NZ_BMVG01000010.1"/>
</dbReference>
<dbReference type="NCBIfam" id="TIGR03083">
    <property type="entry name" value="maleylpyruvate isomerase family mycothiol-dependent enzyme"/>
    <property type="match status" value="1"/>
</dbReference>
<dbReference type="InterPro" id="IPR024344">
    <property type="entry name" value="MDMPI_metal-binding"/>
</dbReference>
<name>A0A919D548_9ACTN</name>
<feature type="domain" description="Mycothiol-dependent maleylpyruvate isomerase metal-binding" evidence="1">
    <location>
        <begin position="20"/>
        <end position="106"/>
    </location>
</feature>
<comment type="caution">
    <text evidence="2">The sequence shown here is derived from an EMBL/GenBank/DDBJ whole genome shotgun (WGS) entry which is preliminary data.</text>
</comment>
<sequence>MGKTARTVAVDRATTAAAIAAERRELADVFEALTPAQWETPSLCAGWGVREVVAHMSMGFRYPTAKVLAELVKARGSLHRMTDRLARRDAAAHRDTELAAFLRGHAHHPWTPPIGGLAAALGHDVVHGLDVTVALGLDREVPEDRLRILLDAVDPRAFRVFGTDLTGVRLCADDLDWSFGSGTPLYGRGQDLLLVAYGRRLPAGRLRGDEVHRFVTT</sequence>
<dbReference type="InterPro" id="IPR034660">
    <property type="entry name" value="DinB/YfiT-like"/>
</dbReference>
<organism evidence="2 3">
    <name type="scientific">Streptomyces alanosinicus</name>
    <dbReference type="NCBI Taxonomy" id="68171"/>
    <lineage>
        <taxon>Bacteria</taxon>
        <taxon>Bacillati</taxon>
        <taxon>Actinomycetota</taxon>
        <taxon>Actinomycetes</taxon>
        <taxon>Kitasatosporales</taxon>
        <taxon>Streptomycetaceae</taxon>
        <taxon>Streptomyces</taxon>
    </lineage>
</organism>
<dbReference type="GO" id="GO:0046872">
    <property type="term" value="F:metal ion binding"/>
    <property type="evidence" value="ECO:0007669"/>
    <property type="project" value="InterPro"/>
</dbReference>